<sequence>MQVNWDPHHSPGVMMGPNAVGPNNEQGQAPMYTTFIPQVVPMSQAIQYQGQVIQQTPGFNQARQSPYVTTLAPHNSQYSQHQIYISPHSQNRFIATVPTSNSFEILNSIDENYPPLPSDEAMNLGSANPKEVEGIINFPKLGLSHDLGKGAKRAISPTLIEENNRVAKSRYTAPPKYHPKNKGIQILDRFDNRVILSSKIETKILPMERETTLSLKEALKPEHFEFELSKDKKRVTIFLPTESAVAKALTIKKIGETEVQAEEFKPRCQGVIRGIPKEITAEEIKRAQKRKLPALKKEKEAENQSSLSRWIKKQNPSPCELVQQISAGKKNMKDKIKIPRCDGISDEEFRESILPKREPVIITGLDIGLCKSLWTVDYLSNKIGDKQVKVHVSKDKQMDFIKKNFIYKTISFRSLIKRASEREHEEFFLDKNEVYYLRALGDDPRGRDVSDFKKHYSGISDDIIFPAYFEPSQYFSSVFRIGSSGCQLWTHYDIMDNMLIQVKGRKRVVLFNPQDTQNLYLNGDKSEIIDIDNPDYEKFPKFKNVMFYEGFLEPGDVIFIPALWMHNVISLDFGIAVNVFWKNLDNSFYNQKDPYGNRDLVPAEKALQSLETALKSLKELPKDYSDFYHRRILSRVERSLNEL</sequence>
<evidence type="ECO:0000313" key="3">
    <source>
        <dbReference type="Proteomes" id="UP001187531"/>
    </source>
</evidence>
<dbReference type="PANTHER" id="PTHR12461:SF104">
    <property type="entry name" value="TRNA WYBUTOSINE-SYNTHESIZING PROTEIN 5"/>
    <property type="match status" value="1"/>
</dbReference>
<dbReference type="SUPFAM" id="SSF51197">
    <property type="entry name" value="Clavaminate synthase-like"/>
    <property type="match status" value="1"/>
</dbReference>
<reference evidence="2" key="1">
    <citation type="submission" date="2023-07" db="EMBL/GenBank/DDBJ databases">
        <title>Chromosome-level genome assembly of Artemia franciscana.</title>
        <authorList>
            <person name="Jo E."/>
        </authorList>
    </citation>
    <scope>NUCLEOTIDE SEQUENCE</scope>
    <source>
        <tissue evidence="2">Whole body</tissue>
    </source>
</reference>
<dbReference type="Gene3D" id="2.60.120.650">
    <property type="entry name" value="Cupin"/>
    <property type="match status" value="1"/>
</dbReference>
<keyword evidence="3" id="KW-1185">Reference proteome</keyword>
<gene>
    <name evidence="2" type="ORF">QYM36_016635</name>
</gene>
<dbReference type="PROSITE" id="PS51184">
    <property type="entry name" value="JMJC"/>
    <property type="match status" value="1"/>
</dbReference>
<dbReference type="Pfam" id="PF13621">
    <property type="entry name" value="Cupin_8"/>
    <property type="match status" value="1"/>
</dbReference>
<dbReference type="Proteomes" id="UP001187531">
    <property type="component" value="Unassembled WGS sequence"/>
</dbReference>
<dbReference type="InterPro" id="IPR003347">
    <property type="entry name" value="JmjC_dom"/>
</dbReference>
<evidence type="ECO:0000259" key="1">
    <source>
        <dbReference type="PROSITE" id="PS51184"/>
    </source>
</evidence>
<comment type="caution">
    <text evidence="2">The sequence shown here is derived from an EMBL/GenBank/DDBJ whole genome shotgun (WGS) entry which is preliminary data.</text>
</comment>
<accession>A0AA88H416</accession>
<organism evidence="2 3">
    <name type="scientific">Artemia franciscana</name>
    <name type="common">Brine shrimp</name>
    <name type="synonym">Artemia sanfranciscana</name>
    <dbReference type="NCBI Taxonomy" id="6661"/>
    <lineage>
        <taxon>Eukaryota</taxon>
        <taxon>Metazoa</taxon>
        <taxon>Ecdysozoa</taxon>
        <taxon>Arthropoda</taxon>
        <taxon>Crustacea</taxon>
        <taxon>Branchiopoda</taxon>
        <taxon>Anostraca</taxon>
        <taxon>Artemiidae</taxon>
        <taxon>Artemia</taxon>
    </lineage>
</organism>
<proteinExistence type="predicted"/>
<evidence type="ECO:0000313" key="2">
    <source>
        <dbReference type="EMBL" id="KAK2704305.1"/>
    </source>
</evidence>
<dbReference type="InterPro" id="IPR041667">
    <property type="entry name" value="Cupin_8"/>
</dbReference>
<dbReference type="Gene3D" id="6.10.140.1470">
    <property type="match status" value="1"/>
</dbReference>
<dbReference type="GO" id="GO:0000049">
    <property type="term" value="F:tRNA binding"/>
    <property type="evidence" value="ECO:0007669"/>
    <property type="project" value="TreeGrafter"/>
</dbReference>
<feature type="domain" description="JmjC" evidence="1">
    <location>
        <begin position="432"/>
        <end position="598"/>
    </location>
</feature>
<dbReference type="PANTHER" id="PTHR12461">
    <property type="entry name" value="HYPOXIA-INDUCIBLE FACTOR 1 ALPHA INHIBITOR-RELATED"/>
    <property type="match status" value="1"/>
</dbReference>
<protein>
    <recommendedName>
        <fullName evidence="1">JmjC domain-containing protein</fullName>
    </recommendedName>
</protein>
<dbReference type="AlphaFoldDB" id="A0AA88H416"/>
<dbReference type="EMBL" id="JAVRJZ010000021">
    <property type="protein sequence ID" value="KAK2704305.1"/>
    <property type="molecule type" value="Genomic_DNA"/>
</dbReference>
<name>A0AA88H416_ARTSF</name>
<dbReference type="GO" id="GO:0031591">
    <property type="term" value="P:wybutosine biosynthetic process"/>
    <property type="evidence" value="ECO:0007669"/>
    <property type="project" value="TreeGrafter"/>
</dbReference>